<feature type="domain" description="Glycosyltransferase 2-like" evidence="1">
    <location>
        <begin position="4"/>
        <end position="172"/>
    </location>
</feature>
<dbReference type="InterPro" id="IPR029044">
    <property type="entry name" value="Nucleotide-diphossugar_trans"/>
</dbReference>
<dbReference type="STRING" id="490188.SAMN04488068_1659"/>
<dbReference type="PANTHER" id="PTHR43685">
    <property type="entry name" value="GLYCOSYLTRANSFERASE"/>
    <property type="match status" value="1"/>
</dbReference>
<gene>
    <name evidence="2" type="ORF">SAMN04488068_1659</name>
</gene>
<dbReference type="RefSeq" id="WP_072896393.1">
    <property type="nucleotide sequence ID" value="NZ_FQWZ01000003.1"/>
</dbReference>
<dbReference type="OrthoDB" id="9069044at2"/>
<evidence type="ECO:0000259" key="1">
    <source>
        <dbReference type="Pfam" id="PF00535"/>
    </source>
</evidence>
<dbReference type="PANTHER" id="PTHR43685:SF2">
    <property type="entry name" value="GLYCOSYLTRANSFERASE 2-LIKE DOMAIN-CONTAINING PROTEIN"/>
    <property type="match status" value="1"/>
</dbReference>
<dbReference type="EMBL" id="FQWZ01000003">
    <property type="protein sequence ID" value="SHG85222.1"/>
    <property type="molecule type" value="Genomic_DNA"/>
</dbReference>
<proteinExistence type="predicted"/>
<accession>A0A1M5N715</accession>
<dbReference type="Proteomes" id="UP000199758">
    <property type="component" value="Unassembled WGS sequence"/>
</dbReference>
<dbReference type="Pfam" id="PF00535">
    <property type="entry name" value="Glycos_transf_2"/>
    <property type="match status" value="1"/>
</dbReference>
<sequence>MKLSLIICTRNRASSLTPCLQSIAKAHRRLNVDLVDVELIAVDNASSDATQAVIEAFAQRQSFPVRYVQAPVPGLSRARNIGVKASSGEWLAFTDDDCIVRPHYFLRLQARLDVRRFQYGMASIVRYNELDDPRIAQCQIEKESLIAKGTRILPAGTIQGANMFMHRSVFDQCGLFDEALGAGTPFPCEDIDLACRASRSGFTGALLPDPIVYHDHGRRTGSAEAQQTLESYDAGRGAYYAKLLINGTPEIWDLWRRSFEYFKDKKQFSRELIAAGEYLAQASLSPGPNRAN</sequence>
<evidence type="ECO:0000313" key="3">
    <source>
        <dbReference type="Proteomes" id="UP000199758"/>
    </source>
</evidence>
<dbReference type="InterPro" id="IPR001173">
    <property type="entry name" value="Glyco_trans_2-like"/>
</dbReference>
<organism evidence="2 3">
    <name type="scientific">Hydrocarboniphaga daqingensis</name>
    <dbReference type="NCBI Taxonomy" id="490188"/>
    <lineage>
        <taxon>Bacteria</taxon>
        <taxon>Pseudomonadati</taxon>
        <taxon>Pseudomonadota</taxon>
        <taxon>Gammaproteobacteria</taxon>
        <taxon>Nevskiales</taxon>
        <taxon>Nevskiaceae</taxon>
        <taxon>Hydrocarboniphaga</taxon>
    </lineage>
</organism>
<dbReference type="SUPFAM" id="SSF53448">
    <property type="entry name" value="Nucleotide-diphospho-sugar transferases"/>
    <property type="match status" value="1"/>
</dbReference>
<name>A0A1M5N715_9GAMM</name>
<protein>
    <recommendedName>
        <fullName evidence="1">Glycosyltransferase 2-like domain-containing protein</fullName>
    </recommendedName>
</protein>
<evidence type="ECO:0000313" key="2">
    <source>
        <dbReference type="EMBL" id="SHG85222.1"/>
    </source>
</evidence>
<dbReference type="Gene3D" id="3.90.550.10">
    <property type="entry name" value="Spore Coat Polysaccharide Biosynthesis Protein SpsA, Chain A"/>
    <property type="match status" value="1"/>
</dbReference>
<dbReference type="InterPro" id="IPR050834">
    <property type="entry name" value="Glycosyltransf_2"/>
</dbReference>
<keyword evidence="3" id="KW-1185">Reference proteome</keyword>
<dbReference type="CDD" id="cd00761">
    <property type="entry name" value="Glyco_tranf_GTA_type"/>
    <property type="match status" value="1"/>
</dbReference>
<reference evidence="2 3" key="1">
    <citation type="submission" date="2016-11" db="EMBL/GenBank/DDBJ databases">
        <authorList>
            <person name="Jaros S."/>
            <person name="Januszkiewicz K."/>
            <person name="Wedrychowicz H."/>
        </authorList>
    </citation>
    <scope>NUCLEOTIDE SEQUENCE [LARGE SCALE GENOMIC DNA]</scope>
    <source>
        <strain evidence="2 3">CGMCC 1.7049</strain>
    </source>
</reference>
<dbReference type="AlphaFoldDB" id="A0A1M5N715"/>